<gene>
    <name evidence="2" type="ORF">F3Y22_tig00110895pilonHSYRG00439</name>
</gene>
<evidence type="ECO:0000313" key="3">
    <source>
        <dbReference type="Proteomes" id="UP000436088"/>
    </source>
</evidence>
<dbReference type="PRINTS" id="PR00625">
    <property type="entry name" value="JDOMAIN"/>
</dbReference>
<organism evidence="2 3">
    <name type="scientific">Hibiscus syriacus</name>
    <name type="common">Rose of Sharon</name>
    <dbReference type="NCBI Taxonomy" id="106335"/>
    <lineage>
        <taxon>Eukaryota</taxon>
        <taxon>Viridiplantae</taxon>
        <taxon>Streptophyta</taxon>
        <taxon>Embryophyta</taxon>
        <taxon>Tracheophyta</taxon>
        <taxon>Spermatophyta</taxon>
        <taxon>Magnoliopsida</taxon>
        <taxon>eudicotyledons</taxon>
        <taxon>Gunneridae</taxon>
        <taxon>Pentapetalae</taxon>
        <taxon>rosids</taxon>
        <taxon>malvids</taxon>
        <taxon>Malvales</taxon>
        <taxon>Malvaceae</taxon>
        <taxon>Malvoideae</taxon>
        <taxon>Hibiscus</taxon>
    </lineage>
</organism>
<dbReference type="AlphaFoldDB" id="A0A6A2ZHK3"/>
<dbReference type="SMART" id="SM00271">
    <property type="entry name" value="DnaJ"/>
    <property type="match status" value="1"/>
</dbReference>
<dbReference type="Gene3D" id="1.10.287.110">
    <property type="entry name" value="DnaJ domain"/>
    <property type="match status" value="1"/>
</dbReference>
<evidence type="ECO:0000259" key="1">
    <source>
        <dbReference type="PROSITE" id="PS50076"/>
    </source>
</evidence>
<feature type="domain" description="J" evidence="1">
    <location>
        <begin position="45"/>
        <end position="107"/>
    </location>
</feature>
<name>A0A6A2ZHK3_HIBSY</name>
<reference evidence="2" key="1">
    <citation type="submission" date="2019-09" db="EMBL/GenBank/DDBJ databases">
        <title>Draft genome information of white flower Hibiscus syriacus.</title>
        <authorList>
            <person name="Kim Y.-M."/>
        </authorList>
    </citation>
    <scope>NUCLEOTIDE SEQUENCE [LARGE SCALE GENOMIC DNA]</scope>
    <source>
        <strain evidence="2">YM2019G1</strain>
    </source>
</reference>
<comment type="caution">
    <text evidence="2">The sequence shown here is derived from an EMBL/GenBank/DDBJ whole genome shotgun (WGS) entry which is preliminary data.</text>
</comment>
<dbReference type="SUPFAM" id="SSF46565">
    <property type="entry name" value="Chaperone J-domain"/>
    <property type="match status" value="1"/>
</dbReference>
<evidence type="ECO:0000313" key="2">
    <source>
        <dbReference type="EMBL" id="KAE8690445.1"/>
    </source>
</evidence>
<dbReference type="PROSITE" id="PS50076">
    <property type="entry name" value="DNAJ_2"/>
    <property type="match status" value="1"/>
</dbReference>
<dbReference type="Pfam" id="PF00226">
    <property type="entry name" value="DnaJ"/>
    <property type="match status" value="1"/>
</dbReference>
<dbReference type="PANTHER" id="PTHR44137:SF13">
    <property type="entry name" value="CHAPERONE DNAJ-DOMAIN SUPERFAMILY PROTEIN"/>
    <property type="match status" value="1"/>
</dbReference>
<sequence length="107" mass="12300">MGRIGSNSEISEGEKSELVLQICSMSTIPIACPHKNHSNNTHFIDWYRLLGVAENAGFQLIKRRYHNLALQLHPDKNKHPKAEIAFKLVSEVRFTFLLFFSLHLILE</sequence>
<dbReference type="Proteomes" id="UP000436088">
    <property type="component" value="Unassembled WGS sequence"/>
</dbReference>
<protein>
    <submittedName>
        <fullName evidence="2">Penguin</fullName>
    </submittedName>
</protein>
<dbReference type="InterPro" id="IPR001623">
    <property type="entry name" value="DnaJ_domain"/>
</dbReference>
<dbReference type="CDD" id="cd06257">
    <property type="entry name" value="DnaJ"/>
    <property type="match status" value="1"/>
</dbReference>
<dbReference type="InterPro" id="IPR036869">
    <property type="entry name" value="J_dom_sf"/>
</dbReference>
<proteinExistence type="predicted"/>
<keyword evidence="3" id="KW-1185">Reference proteome</keyword>
<dbReference type="EMBL" id="VEPZ02001152">
    <property type="protein sequence ID" value="KAE8690445.1"/>
    <property type="molecule type" value="Genomic_DNA"/>
</dbReference>
<dbReference type="PANTHER" id="PTHR44137">
    <property type="entry name" value="BNAC03G44070D PROTEIN"/>
    <property type="match status" value="1"/>
</dbReference>
<accession>A0A6A2ZHK3</accession>